<evidence type="ECO:0000313" key="1">
    <source>
        <dbReference type="EMBL" id="QIN98584.1"/>
    </source>
</evidence>
<organism evidence="1 2">
    <name type="scientific">Salmonella phage birk</name>
    <dbReference type="NCBI Taxonomy" id="2713282"/>
    <lineage>
        <taxon>Viruses</taxon>
        <taxon>Duplodnaviria</taxon>
        <taxon>Heunggongvirae</taxon>
        <taxon>Uroviricota</taxon>
        <taxon>Caudoviricetes</taxon>
        <taxon>Rosemountvirus</taxon>
        <taxon>Rosemountvirus birk</taxon>
    </lineage>
</organism>
<evidence type="ECO:0000313" key="2">
    <source>
        <dbReference type="Proteomes" id="UP000501576"/>
    </source>
</evidence>
<accession>A0A6G8RBN2</accession>
<dbReference type="Proteomes" id="UP000501576">
    <property type="component" value="Segment"/>
</dbReference>
<name>A0A6G8RBN2_9CAUD</name>
<gene>
    <name evidence="1" type="ORF">birk_10</name>
</gene>
<proteinExistence type="predicted"/>
<dbReference type="EMBL" id="MT074439">
    <property type="protein sequence ID" value="QIN98584.1"/>
    <property type="molecule type" value="Genomic_DNA"/>
</dbReference>
<evidence type="ECO:0008006" key="3">
    <source>
        <dbReference type="Google" id="ProtNLM"/>
    </source>
</evidence>
<sequence length="57" mass="6601">MKVLELSQEELELLVDQLGTTLFMESELLEVDKVDGRDVKDQEVRVKLLQSILDKLK</sequence>
<reference evidence="1 2" key="1">
    <citation type="submission" date="2020-02" db="EMBL/GenBank/DDBJ databases">
        <authorList>
            <person name="Olsen N.S."/>
            <person name="Forero-Junco L."/>
            <person name="Kot W."/>
            <person name="Hansen L.H."/>
        </authorList>
    </citation>
    <scope>NUCLEOTIDE SEQUENCE [LARGE SCALE GENOMIC DNA]</scope>
</reference>
<protein>
    <recommendedName>
        <fullName evidence="3">Antirepressor AbbA</fullName>
    </recommendedName>
</protein>
<keyword evidence="2" id="KW-1185">Reference proteome</keyword>